<dbReference type="InterPro" id="IPR010730">
    <property type="entry name" value="HET"/>
</dbReference>
<sequence length="1446" mass="161735">MAQVSAEARVPSPPPLIVGRGKGRANAVPPAHAPNQQYAAIPDTSYNNKFTPYPYDYNILPPLSPPTPKAALSPSPKLLQNQQAASSFSELSYQYRPIEDACIRLVRILPERKTMIKCEIIHVSLEQPPPYAAISYTWGDTGDTRKIEIEGCLIPIAVSLHGALQALRQKHSSVMVWADALCIDQKNRDERSQQVQLMPFIYSNAENVAIWLGPEENDSARAVRFLEAIATTGQPLSSNNISQLLAAGAENGDLLAVVSLFGREYWRRLWVVQEVFNAKRITVHCGSTRLEWKKYQSASVLFSQRRGELIFNNKDQLKRRLATSPDQFSYVQTLIYQGPASLPDLKFHMSDGEEALLQVLRTCRRKLASDPRDKLYGILGVLPASIREEFRADYNLSVKDVYTEIVDFLLKTTEKLDIICEAIHFPVHTSTANLPTFVPDWSHIPQTSAMGFKYNFAASGSSKAICRFRDERLNKLEISGLEIDVVQSKGVVVGTLCNLGDYLMAFLHWRALLLHAVQGRTEQEIQMAEECFAATICLGQVPSEYDRSRWQAEICHVFANLFRDRLPYINLDERLSRYLKIPSEVKAEMRRHFLQIHFGDRMMGRCFCLTQNRRLAMGSGFMLAGDIIVVPLGCSTPILVRAEGTQAVDQWQAGKRQLKKKAIEWWIGLEDAERCTDLILDTNQASFLRVFAVLVIAERPGDIQAFIDADLHDQKFPLVQGSEYHLVAQICMAKLGWSHMQKDYFNINQLRMSARFFALGDNYQARHYDIPKGQMLPWVLCRDSYGVHEETLSGGCGEVIKYKIDSNSHDFSPLLEKLGFYSSFVAVKSSKKTTKGIGASNKEFEMLKRFSGLNHPNIVTLLATYTLNNRFHFVFPAAEYDLLLYWKVHAGPLVNPISANIEGLLWLSGQIRDLLAALVHIHKGKKVDLDTEEKFGRHGDIKPANILWFKSRKEKRGIFVISDFGIADAHREESRSIIPGVDLPVTPRYRAPECDIRNGQISRAFDVWSMGCVLLEMTCWILGANELRESFKEALVSPYITGVKTDIYFDIQWLGPREGYRFGVKEQIISWIGSLHNKPGCSPYIHDLLDIIHKDMLAITGVSSKTYASDCKAYLYTTVTPKKATIYRTKIVTSVPTVRKSVTAISTELSITIDNTTTVTQDGTKTVTEQTTKTITTTAENVNPPFKKRAVNIPIIPSYASSACSNSAKYSSACSRVGVTSKTITLPRTTIVSVIQKVIIPRRTTIKTAIAIAYATKTVKTEVVQETYTTEKISKVVGTQVKDNIIATETKTEISTKTEVVDPLQTIYLIAHDSDDPSLAPLGGVGFTDLENQIGTGKYFLDFTADVSSTLTFTLNQRTGEKNPSTDLEFMSAEDATANVANSLVCKIIPATEYPLGLQCLWGTNQIATFWTCSSRLVLVQPGVYFTTLCSGASTSYIINVEVRLA</sequence>
<name>A0A9P9HPJ8_FUSRE</name>
<dbReference type="PROSITE" id="PS50011">
    <property type="entry name" value="PROTEIN_KINASE_DOM"/>
    <property type="match status" value="1"/>
</dbReference>
<dbReference type="Proteomes" id="UP000720189">
    <property type="component" value="Unassembled WGS sequence"/>
</dbReference>
<dbReference type="PANTHER" id="PTHR24148">
    <property type="entry name" value="ANKYRIN REPEAT DOMAIN-CONTAINING PROTEIN 39 HOMOLOG-RELATED"/>
    <property type="match status" value="1"/>
</dbReference>
<protein>
    <recommendedName>
        <fullName evidence="2">Protein kinase domain-containing protein</fullName>
    </recommendedName>
</protein>
<dbReference type="GeneID" id="70225161"/>
<dbReference type="GO" id="GO:0005524">
    <property type="term" value="F:ATP binding"/>
    <property type="evidence" value="ECO:0007669"/>
    <property type="project" value="InterPro"/>
</dbReference>
<organism evidence="3 4">
    <name type="scientific">Fusarium redolens</name>
    <dbReference type="NCBI Taxonomy" id="48865"/>
    <lineage>
        <taxon>Eukaryota</taxon>
        <taxon>Fungi</taxon>
        <taxon>Dikarya</taxon>
        <taxon>Ascomycota</taxon>
        <taxon>Pezizomycotina</taxon>
        <taxon>Sordariomycetes</taxon>
        <taxon>Hypocreomycetidae</taxon>
        <taxon>Hypocreales</taxon>
        <taxon>Nectriaceae</taxon>
        <taxon>Fusarium</taxon>
        <taxon>Fusarium redolens species complex</taxon>
    </lineage>
</organism>
<keyword evidence="4" id="KW-1185">Reference proteome</keyword>
<dbReference type="OrthoDB" id="3548654at2759"/>
<dbReference type="Pfam" id="PF06985">
    <property type="entry name" value="HET"/>
    <property type="match status" value="1"/>
</dbReference>
<dbReference type="SMART" id="SM00220">
    <property type="entry name" value="S_TKc"/>
    <property type="match status" value="1"/>
</dbReference>
<feature type="region of interest" description="Disordered" evidence="1">
    <location>
        <begin position="1"/>
        <end position="35"/>
    </location>
</feature>
<dbReference type="InterPro" id="IPR052895">
    <property type="entry name" value="HetReg/Transcr_Mod"/>
</dbReference>
<feature type="domain" description="Protein kinase" evidence="2">
    <location>
        <begin position="785"/>
        <end position="1096"/>
    </location>
</feature>
<evidence type="ECO:0000256" key="1">
    <source>
        <dbReference type="SAM" id="MobiDB-lite"/>
    </source>
</evidence>
<reference evidence="3" key="1">
    <citation type="journal article" date="2021" name="Nat. Commun.">
        <title>Genetic determinants of endophytism in the Arabidopsis root mycobiome.</title>
        <authorList>
            <person name="Mesny F."/>
            <person name="Miyauchi S."/>
            <person name="Thiergart T."/>
            <person name="Pickel B."/>
            <person name="Atanasova L."/>
            <person name="Karlsson M."/>
            <person name="Huettel B."/>
            <person name="Barry K.W."/>
            <person name="Haridas S."/>
            <person name="Chen C."/>
            <person name="Bauer D."/>
            <person name="Andreopoulos W."/>
            <person name="Pangilinan J."/>
            <person name="LaButti K."/>
            <person name="Riley R."/>
            <person name="Lipzen A."/>
            <person name="Clum A."/>
            <person name="Drula E."/>
            <person name="Henrissat B."/>
            <person name="Kohler A."/>
            <person name="Grigoriev I.V."/>
            <person name="Martin F.M."/>
            <person name="Hacquard S."/>
        </authorList>
    </citation>
    <scope>NUCLEOTIDE SEQUENCE</scope>
    <source>
        <strain evidence="3">MPI-CAGE-AT-0023</strain>
    </source>
</reference>
<dbReference type="InterPro" id="IPR011009">
    <property type="entry name" value="Kinase-like_dom_sf"/>
</dbReference>
<evidence type="ECO:0000259" key="2">
    <source>
        <dbReference type="PROSITE" id="PS50011"/>
    </source>
</evidence>
<dbReference type="PANTHER" id="PTHR24148:SF73">
    <property type="entry name" value="HET DOMAIN PROTEIN (AFU_ORTHOLOGUE AFUA_8G01020)"/>
    <property type="match status" value="1"/>
</dbReference>
<dbReference type="InterPro" id="IPR000719">
    <property type="entry name" value="Prot_kinase_dom"/>
</dbReference>
<proteinExistence type="predicted"/>
<evidence type="ECO:0000313" key="3">
    <source>
        <dbReference type="EMBL" id="KAH7260976.1"/>
    </source>
</evidence>
<dbReference type="GO" id="GO:0004672">
    <property type="term" value="F:protein kinase activity"/>
    <property type="evidence" value="ECO:0007669"/>
    <property type="project" value="InterPro"/>
</dbReference>
<gene>
    <name evidence="3" type="ORF">BKA55DRAFT_591207</name>
</gene>
<dbReference type="Pfam" id="PF00069">
    <property type="entry name" value="Pkinase"/>
    <property type="match status" value="1"/>
</dbReference>
<dbReference type="Gene3D" id="1.10.510.10">
    <property type="entry name" value="Transferase(Phosphotransferase) domain 1"/>
    <property type="match status" value="1"/>
</dbReference>
<dbReference type="CDD" id="cd00180">
    <property type="entry name" value="PKc"/>
    <property type="match status" value="1"/>
</dbReference>
<evidence type="ECO:0000313" key="4">
    <source>
        <dbReference type="Proteomes" id="UP000720189"/>
    </source>
</evidence>
<comment type="caution">
    <text evidence="3">The sequence shown here is derived from an EMBL/GenBank/DDBJ whole genome shotgun (WGS) entry which is preliminary data.</text>
</comment>
<dbReference type="SUPFAM" id="SSF56112">
    <property type="entry name" value="Protein kinase-like (PK-like)"/>
    <property type="match status" value="1"/>
</dbReference>
<dbReference type="RefSeq" id="XP_046052853.1">
    <property type="nucleotide sequence ID" value="XM_046195207.1"/>
</dbReference>
<accession>A0A9P9HPJ8</accession>
<dbReference type="EMBL" id="JAGMUX010000004">
    <property type="protein sequence ID" value="KAH7260976.1"/>
    <property type="molecule type" value="Genomic_DNA"/>
</dbReference>